<proteinExistence type="predicted"/>
<sequence>MINKIPSIMLCLFIQCSSTKLYYDNTNYARDELSKYSDFNCIFPEGKFTVFTTNSIESVDSDFPNSIVLQIENLSKGQAKMVGNIGVGPVKVLKDSAGLTFIEIIPAGGYSFITIFGTKRKGENSFLAIFTKHNSTYIFPQSSQFFGSCAGLLK</sequence>
<comment type="caution">
    <text evidence="1">The sequence shown here is derived from an EMBL/GenBank/DDBJ whole genome shotgun (WGS) entry which is preliminary data.</text>
</comment>
<name>A0ABX4YNN4_9LEPT</name>
<keyword evidence="2" id="KW-1185">Reference proteome</keyword>
<evidence type="ECO:0000313" key="1">
    <source>
        <dbReference type="EMBL" id="PNV76814.1"/>
    </source>
</evidence>
<accession>A0ABX4YNN4</accession>
<organism evidence="1 2">
    <name type="scientific">Leptospira inadai serovar Lyme</name>
    <dbReference type="NCBI Taxonomy" id="293084"/>
    <lineage>
        <taxon>Bacteria</taxon>
        <taxon>Pseudomonadati</taxon>
        <taxon>Spirochaetota</taxon>
        <taxon>Spirochaetia</taxon>
        <taxon>Leptospirales</taxon>
        <taxon>Leptospiraceae</taxon>
        <taxon>Leptospira</taxon>
    </lineage>
</organism>
<gene>
    <name evidence="1" type="ORF">BES34_000555</name>
</gene>
<dbReference type="Proteomes" id="UP000094669">
    <property type="component" value="Unassembled WGS sequence"/>
</dbReference>
<evidence type="ECO:0000313" key="2">
    <source>
        <dbReference type="Proteomes" id="UP000094669"/>
    </source>
</evidence>
<reference evidence="1" key="1">
    <citation type="submission" date="2018-01" db="EMBL/GenBank/DDBJ databases">
        <title>Genomic characterization of Leptospira inadai serogroup Lyme isolated from captured rat in Brazil and comparative analysis with human reference strain.</title>
        <authorList>
            <person name="Moreno L.Z."/>
            <person name="Loureiro A.P."/>
            <person name="Miraglia F."/>
            <person name="Kremer F.S."/>
            <person name="Eslabao M.R."/>
            <person name="Dellagostin O.A."/>
            <person name="Lilenbaum W."/>
            <person name="Moreno A.M."/>
        </authorList>
    </citation>
    <scope>NUCLEOTIDE SEQUENCE [LARGE SCALE GENOMIC DNA]</scope>
    <source>
        <strain evidence="1">M34/99</strain>
    </source>
</reference>
<evidence type="ECO:0008006" key="3">
    <source>
        <dbReference type="Google" id="ProtNLM"/>
    </source>
</evidence>
<dbReference type="EMBL" id="MCRM02000001">
    <property type="protein sequence ID" value="PNV76814.1"/>
    <property type="molecule type" value="Genomic_DNA"/>
</dbReference>
<protein>
    <recommendedName>
        <fullName evidence="3">Lipoprotein</fullName>
    </recommendedName>
</protein>